<evidence type="ECO:0000256" key="3">
    <source>
        <dbReference type="ARBA" id="ARBA00022870"/>
    </source>
</evidence>
<protein>
    <submittedName>
        <fullName evidence="8">Zonular occludens toxin</fullName>
    </submittedName>
</protein>
<feature type="region of interest" description="Disordered" evidence="6">
    <location>
        <begin position="208"/>
        <end position="228"/>
    </location>
</feature>
<reference evidence="8" key="1">
    <citation type="journal article" date="2021" name="Proc. Natl. Acad. Sci. U.S.A.">
        <title>A Catalog of Tens of Thousands of Viruses from Human Metagenomes Reveals Hidden Associations with Chronic Diseases.</title>
        <authorList>
            <person name="Tisza M.J."/>
            <person name="Buck C.B."/>
        </authorList>
    </citation>
    <scope>NUCLEOTIDE SEQUENCE</scope>
    <source>
        <strain evidence="8">CtPjN3</strain>
    </source>
</reference>
<comment type="subcellular location">
    <subcellularLocation>
        <location evidence="1">Host membrane</location>
        <topology evidence="1">Single-pass membrane protein</topology>
    </subcellularLocation>
</comment>
<evidence type="ECO:0000256" key="6">
    <source>
        <dbReference type="SAM" id="MobiDB-lite"/>
    </source>
</evidence>
<dbReference type="Gene3D" id="3.40.50.300">
    <property type="entry name" value="P-loop containing nucleotide triphosphate hydrolases"/>
    <property type="match status" value="1"/>
</dbReference>
<keyword evidence="5" id="KW-0472">Membrane</keyword>
<dbReference type="Pfam" id="PF05707">
    <property type="entry name" value="Zot"/>
    <property type="match status" value="1"/>
</dbReference>
<dbReference type="InterPro" id="IPR027417">
    <property type="entry name" value="P-loop_NTPase"/>
</dbReference>
<name>A0A8S5NGP2_9VIRU</name>
<evidence type="ECO:0000256" key="1">
    <source>
        <dbReference type="ARBA" id="ARBA00004379"/>
    </source>
</evidence>
<keyword evidence="4" id="KW-1133">Transmembrane helix</keyword>
<organism evidence="8">
    <name type="scientific">Inoviridae sp. ctPjN3</name>
    <dbReference type="NCBI Taxonomy" id="2826761"/>
    <lineage>
        <taxon>Viruses</taxon>
        <taxon>Monodnaviria</taxon>
        <taxon>Loebvirae</taxon>
        <taxon>Hofneiviricota</taxon>
        <taxon>Faserviricetes</taxon>
        <taxon>Tubulavirales</taxon>
        <taxon>Inoviridae</taxon>
    </lineage>
</organism>
<evidence type="ECO:0000256" key="5">
    <source>
        <dbReference type="ARBA" id="ARBA00023136"/>
    </source>
</evidence>
<feature type="domain" description="Zona occludens toxin N-terminal" evidence="7">
    <location>
        <begin position="9"/>
        <end position="160"/>
    </location>
</feature>
<dbReference type="InterPro" id="IPR008900">
    <property type="entry name" value="Zot_N"/>
</dbReference>
<dbReference type="GO" id="GO:0033644">
    <property type="term" value="C:host cell membrane"/>
    <property type="evidence" value="ECO:0007669"/>
    <property type="project" value="UniProtKB-SubCell"/>
</dbReference>
<dbReference type="EMBL" id="BK015168">
    <property type="protein sequence ID" value="DAD93833.1"/>
    <property type="molecule type" value="Genomic_DNA"/>
</dbReference>
<feature type="region of interest" description="Disordered" evidence="6">
    <location>
        <begin position="319"/>
        <end position="368"/>
    </location>
</feature>
<evidence type="ECO:0000313" key="8">
    <source>
        <dbReference type="EMBL" id="DAD93833.1"/>
    </source>
</evidence>
<proteinExistence type="predicted"/>
<keyword evidence="3" id="KW-1043">Host membrane</keyword>
<keyword evidence="2" id="KW-0812">Transmembrane</keyword>
<evidence type="ECO:0000256" key="4">
    <source>
        <dbReference type="ARBA" id="ARBA00022989"/>
    </source>
</evidence>
<evidence type="ECO:0000256" key="2">
    <source>
        <dbReference type="ARBA" id="ARBA00022692"/>
    </source>
</evidence>
<accession>A0A8S5NGP2</accession>
<feature type="compositionally biased region" description="Low complexity" evidence="6">
    <location>
        <begin position="319"/>
        <end position="338"/>
    </location>
</feature>
<sequence length="368" mass="41105">MVSELAKNKEFQGRKVFVDGIKGLKLDNIEPFPDGCGVLNMHEWAKEEEYHGSVFVIDEAQRVFPPRSSNSKAPDLVEFLHVHRHFGLDIYLITQMPARIDKNVRDLVGAHYHIHKNPLGFRVKYYWDYCANNPRSEAKNGQHSVYRLDKSVFKLYESAQIHTKVKTPKSKVRWIIPAVLCGMVYFGMDSYKKLSGMAEKKESADKVAASPAAAGGGSSQDLSGAVSQQKQQLDESFKNVNGGYSLTPEMFKPTIPEMVESKPIYDGVRQVAAFEYATACIQNGKSCNCYSEQATKIREIGRDLCMEYVRDGLPFNPYKQKQQQQQENVQQVMQPESGSGSGGGSVLALSGRDKYLPTPKFGDGPSAQ</sequence>
<evidence type="ECO:0000259" key="7">
    <source>
        <dbReference type="Pfam" id="PF05707"/>
    </source>
</evidence>